<dbReference type="AlphaFoldDB" id="A0A8G1VUC1"/>
<gene>
    <name evidence="1" type="ORF">BO72DRAFT_247326</name>
</gene>
<proteinExistence type="predicted"/>
<protein>
    <submittedName>
        <fullName evidence="1">Uncharacterized protein</fullName>
    </submittedName>
</protein>
<evidence type="ECO:0000313" key="2">
    <source>
        <dbReference type="Proteomes" id="UP000249789"/>
    </source>
</evidence>
<evidence type="ECO:0000313" key="1">
    <source>
        <dbReference type="EMBL" id="RAK73260.1"/>
    </source>
</evidence>
<reference evidence="1 2" key="1">
    <citation type="submission" date="2018-02" db="EMBL/GenBank/DDBJ databases">
        <title>The genomes of Aspergillus section Nigri reveals drivers in fungal speciation.</title>
        <authorList>
            <consortium name="DOE Joint Genome Institute"/>
            <person name="Vesth T.C."/>
            <person name="Nybo J."/>
            <person name="Theobald S."/>
            <person name="Brandl J."/>
            <person name="Frisvad J.C."/>
            <person name="Nielsen K.F."/>
            <person name="Lyhne E.K."/>
            <person name="Kogle M.E."/>
            <person name="Kuo A."/>
            <person name="Riley R."/>
            <person name="Clum A."/>
            <person name="Nolan M."/>
            <person name="Lipzen A."/>
            <person name="Salamov A."/>
            <person name="Henrissat B."/>
            <person name="Wiebenga A."/>
            <person name="De vries R.P."/>
            <person name="Grigoriev I.V."/>
            <person name="Mortensen U.H."/>
            <person name="Andersen M.R."/>
            <person name="Baker S.E."/>
        </authorList>
    </citation>
    <scope>NUCLEOTIDE SEQUENCE [LARGE SCALE GENOMIC DNA]</scope>
    <source>
        <strain evidence="1 2">CBS 313.89</strain>
    </source>
</reference>
<dbReference type="RefSeq" id="XP_040797270.1">
    <property type="nucleotide sequence ID" value="XM_040939988.1"/>
</dbReference>
<dbReference type="EMBL" id="KZ824682">
    <property type="protein sequence ID" value="RAK73260.1"/>
    <property type="molecule type" value="Genomic_DNA"/>
</dbReference>
<dbReference type="Proteomes" id="UP000249789">
    <property type="component" value="Unassembled WGS sequence"/>
</dbReference>
<accession>A0A8G1VUC1</accession>
<sequence>MPRRHILPRTCWSECPAGLPAITTIVGARRLTVRFLRLSSRRPLARIGLHCIYGGITLAYAQNKSSGLDRGPRRSGVGGP</sequence>
<organism evidence="1 2">
    <name type="scientific">Aspergillus fijiensis CBS 313.89</name>
    <dbReference type="NCBI Taxonomy" id="1448319"/>
    <lineage>
        <taxon>Eukaryota</taxon>
        <taxon>Fungi</taxon>
        <taxon>Dikarya</taxon>
        <taxon>Ascomycota</taxon>
        <taxon>Pezizomycotina</taxon>
        <taxon>Eurotiomycetes</taxon>
        <taxon>Eurotiomycetidae</taxon>
        <taxon>Eurotiales</taxon>
        <taxon>Aspergillaceae</taxon>
        <taxon>Aspergillus</taxon>
    </lineage>
</organism>
<dbReference type="GeneID" id="63857321"/>
<dbReference type="VEuPathDB" id="FungiDB:BO72DRAFT_247326"/>
<keyword evidence="2" id="KW-1185">Reference proteome</keyword>
<name>A0A8G1VUC1_9EURO</name>